<dbReference type="InterPro" id="IPR050107">
    <property type="entry name" value="ABC_carbohydrate_import_ATPase"/>
</dbReference>
<dbReference type="EC" id="3.6.3.17" evidence="10"/>
<evidence type="ECO:0000313" key="11">
    <source>
        <dbReference type="Proteomes" id="UP000306509"/>
    </source>
</evidence>
<keyword evidence="7" id="KW-1278">Translocase</keyword>
<dbReference type="InterPro" id="IPR003593">
    <property type="entry name" value="AAA+_ATPase"/>
</dbReference>
<dbReference type="Gene3D" id="3.40.50.300">
    <property type="entry name" value="P-loop containing nucleotide triphosphate hydrolases"/>
    <property type="match status" value="2"/>
</dbReference>
<proteinExistence type="predicted"/>
<evidence type="ECO:0000256" key="2">
    <source>
        <dbReference type="ARBA" id="ARBA00022448"/>
    </source>
</evidence>
<evidence type="ECO:0000259" key="9">
    <source>
        <dbReference type="PROSITE" id="PS50893"/>
    </source>
</evidence>
<organism evidence="10 11">
    <name type="scientific">Robinsoniella peoriensis</name>
    <dbReference type="NCBI Taxonomy" id="180332"/>
    <lineage>
        <taxon>Bacteria</taxon>
        <taxon>Bacillati</taxon>
        <taxon>Bacillota</taxon>
        <taxon>Clostridia</taxon>
        <taxon>Lachnospirales</taxon>
        <taxon>Lachnospiraceae</taxon>
        <taxon>Robinsoniella</taxon>
    </lineage>
</organism>
<evidence type="ECO:0000256" key="1">
    <source>
        <dbReference type="ARBA" id="ARBA00004202"/>
    </source>
</evidence>
<dbReference type="Proteomes" id="UP000306509">
    <property type="component" value="Unassembled WGS sequence"/>
</dbReference>
<evidence type="ECO:0000256" key="6">
    <source>
        <dbReference type="ARBA" id="ARBA00022840"/>
    </source>
</evidence>
<dbReference type="Pfam" id="PF00005">
    <property type="entry name" value="ABC_tran"/>
    <property type="match status" value="2"/>
</dbReference>
<accession>A0A4U8Q4Q3</accession>
<protein>
    <submittedName>
        <fullName evidence="10">Galactose/methyl galactoside import ATP-binding protein MglA</fullName>
        <ecNumber evidence="10">3.6.3.17</ecNumber>
    </submittedName>
</protein>
<sequence>MSQYVLELKGIKKSFGAVSVLKGVDFSLTKGEVHALVGGNGAGKSTLMKIMTGVYTRDDGEIYIDDRQVMIHSTHDAKDNGIAMIFQELSLVQTMTVAENIFLGEEVTRHGIRDTAYMNKKAKEVLDELGIAADPDVPVNKLSVGMSQMIEIAKAVSKQARILVLDEPTAALSDSETAELFKMIGDLKEKGVSMVYISHRMNEIMQIADSITILRDGVIVHNDAVCNLTLDDIIAHMIGGAGVNKKFDWIERKYDKKGADILTVQHLNINSKLQDISFSLKKGEILGFAGLMGSGRTEILETLFGVRKKESGTVLLNGKVIEVKSTRDAVKAGFALIPEDRRKQGLVLIHSVKENAILPIVTKLRKKKILVDEKAADEMVAKNIEQLNIITDGIQKRINLLSGGNQQKVVIAKWLNMNPQIMMLDEPTAGVDIGAKTEIIELIRNFADEGKGVIFVSSELTELMAVCDRIIILYDGRITGEIERKEIKAEEELQYAIQKGE</sequence>
<dbReference type="RefSeq" id="WP_044294826.1">
    <property type="nucleotide sequence ID" value="NZ_CAUSDN010000019.1"/>
</dbReference>
<name>A0A4U8Q4Q3_9FIRM</name>
<evidence type="ECO:0000256" key="8">
    <source>
        <dbReference type="ARBA" id="ARBA00023136"/>
    </source>
</evidence>
<evidence type="ECO:0000256" key="3">
    <source>
        <dbReference type="ARBA" id="ARBA00022475"/>
    </source>
</evidence>
<keyword evidence="10" id="KW-0378">Hydrolase</keyword>
<dbReference type="STRING" id="180332.GCA_000797495_00590"/>
<reference evidence="10 11" key="1">
    <citation type="journal article" date="2019" name="Anaerobe">
        <title>Detection of Robinsoniella peoriensis in multiple bone samples of a trauma patient.</title>
        <authorList>
            <person name="Schrottner P."/>
            <person name="Hartwich K."/>
            <person name="Bunk B."/>
            <person name="Schober I."/>
            <person name="Helbig S."/>
            <person name="Rudolph W.W."/>
            <person name="Gunzer F."/>
        </authorList>
    </citation>
    <scope>NUCLEOTIDE SEQUENCE [LARGE SCALE GENOMIC DNA]</scope>
    <source>
        <strain evidence="10 11">DSM 106044</strain>
    </source>
</reference>
<comment type="caution">
    <text evidence="10">The sequence shown here is derived from an EMBL/GenBank/DDBJ whole genome shotgun (WGS) entry which is preliminary data.</text>
</comment>
<feature type="domain" description="ABC transporter" evidence="9">
    <location>
        <begin position="256"/>
        <end position="500"/>
    </location>
</feature>
<dbReference type="InterPro" id="IPR003439">
    <property type="entry name" value="ABC_transporter-like_ATP-bd"/>
</dbReference>
<dbReference type="GO" id="GO:0005524">
    <property type="term" value="F:ATP binding"/>
    <property type="evidence" value="ECO:0007669"/>
    <property type="project" value="UniProtKB-KW"/>
</dbReference>
<dbReference type="PROSITE" id="PS00211">
    <property type="entry name" value="ABC_TRANSPORTER_1"/>
    <property type="match status" value="2"/>
</dbReference>
<keyword evidence="8" id="KW-0472">Membrane</keyword>
<dbReference type="InterPro" id="IPR027417">
    <property type="entry name" value="P-loop_NTPase"/>
</dbReference>
<keyword evidence="5" id="KW-0547">Nucleotide-binding</keyword>
<keyword evidence="11" id="KW-1185">Reference proteome</keyword>
<dbReference type="SMART" id="SM00382">
    <property type="entry name" value="AAA"/>
    <property type="match status" value="2"/>
</dbReference>
<dbReference type="PANTHER" id="PTHR43790">
    <property type="entry name" value="CARBOHYDRATE TRANSPORT ATP-BINDING PROTEIN MG119-RELATED"/>
    <property type="match status" value="1"/>
</dbReference>
<keyword evidence="3" id="KW-1003">Cell membrane</keyword>
<evidence type="ECO:0000256" key="5">
    <source>
        <dbReference type="ARBA" id="ARBA00022741"/>
    </source>
</evidence>
<dbReference type="CDD" id="cd03216">
    <property type="entry name" value="ABC_Carb_Monos_I"/>
    <property type="match status" value="1"/>
</dbReference>
<evidence type="ECO:0000313" key="10">
    <source>
        <dbReference type="EMBL" id="TLC99696.1"/>
    </source>
</evidence>
<dbReference type="EMBL" id="QGQD01000067">
    <property type="protein sequence ID" value="TLC99696.1"/>
    <property type="molecule type" value="Genomic_DNA"/>
</dbReference>
<keyword evidence="6 10" id="KW-0067">ATP-binding</keyword>
<dbReference type="AlphaFoldDB" id="A0A4U8Q4Q3"/>
<dbReference type="CDD" id="cd03215">
    <property type="entry name" value="ABC_Carb_Monos_II"/>
    <property type="match status" value="1"/>
</dbReference>
<dbReference type="InterPro" id="IPR017871">
    <property type="entry name" value="ABC_transporter-like_CS"/>
</dbReference>
<evidence type="ECO:0000256" key="4">
    <source>
        <dbReference type="ARBA" id="ARBA00022737"/>
    </source>
</evidence>
<dbReference type="PROSITE" id="PS50893">
    <property type="entry name" value="ABC_TRANSPORTER_2"/>
    <property type="match status" value="2"/>
</dbReference>
<dbReference type="SUPFAM" id="SSF52540">
    <property type="entry name" value="P-loop containing nucleoside triphosphate hydrolases"/>
    <property type="match status" value="2"/>
</dbReference>
<gene>
    <name evidence="10" type="primary">mglA_10</name>
    <name evidence="10" type="ORF">DSM106044_03488</name>
</gene>
<dbReference type="GO" id="GO:0005886">
    <property type="term" value="C:plasma membrane"/>
    <property type="evidence" value="ECO:0007669"/>
    <property type="project" value="UniProtKB-SubCell"/>
</dbReference>
<keyword evidence="4" id="KW-0677">Repeat</keyword>
<dbReference type="FunFam" id="3.40.50.300:FF:000127">
    <property type="entry name" value="Ribose import ATP-binding protein RbsA"/>
    <property type="match status" value="1"/>
</dbReference>
<comment type="subcellular location">
    <subcellularLocation>
        <location evidence="1">Cell membrane</location>
        <topology evidence="1">Peripheral membrane protein</topology>
    </subcellularLocation>
</comment>
<keyword evidence="2" id="KW-0813">Transport</keyword>
<dbReference type="PANTHER" id="PTHR43790:SF9">
    <property type="entry name" value="GALACTOFURANOSE TRANSPORTER ATP-BINDING PROTEIN YTFR"/>
    <property type="match status" value="1"/>
</dbReference>
<evidence type="ECO:0000256" key="7">
    <source>
        <dbReference type="ARBA" id="ARBA00022967"/>
    </source>
</evidence>
<dbReference type="GO" id="GO:0016887">
    <property type="term" value="F:ATP hydrolysis activity"/>
    <property type="evidence" value="ECO:0007669"/>
    <property type="project" value="InterPro"/>
</dbReference>
<feature type="domain" description="ABC transporter" evidence="9">
    <location>
        <begin position="6"/>
        <end position="241"/>
    </location>
</feature>